<dbReference type="Proteomes" id="UP000034883">
    <property type="component" value="Chromosome"/>
</dbReference>
<organism evidence="1 2">
    <name type="scientific">Sandaracinus amylolyticus</name>
    <dbReference type="NCBI Taxonomy" id="927083"/>
    <lineage>
        <taxon>Bacteria</taxon>
        <taxon>Pseudomonadati</taxon>
        <taxon>Myxococcota</taxon>
        <taxon>Polyangia</taxon>
        <taxon>Polyangiales</taxon>
        <taxon>Sandaracinaceae</taxon>
        <taxon>Sandaracinus</taxon>
    </lineage>
</organism>
<name>A0A0F6WAJ8_9BACT</name>
<sequence length="481" mass="48740">MAGLVCALSGCTSSDGEGRDAGSFHSAIDGGDRFSDCVLGADECDAGERCAFGRLDRSSFTGFRCTSEPGTLSEGEACALDVHVTFADGLAYSTSRCGDDLVCHVAFGAESGTCVRPCHLLGCPSGELCPGSWQSCVVAERCDPLTQSPCDAPSERCAHVMPFGSGADRWICRPTGTGALGDVCTDDTDCARSLGCGYGRCGMRCDATPLPGSPDGGTGVPLPDGGVVFEPSPARCDDGSRCEDVMLDDGAPVGVCDADLVSDCSLAAASSCGTGERCAWGVIEPYERRYAMRCVSEAGTLGAGDACTSDVAVSIGARQTLMTSRCGEGLACAPYGRDAGTCIAPCDAFGCDEGELCPHAGAACIPDERCDPSAPSPCGGGRCERITPYGASTSIAVCIAPSEDGDWCASDRECGAGLVCHQDRCAPTCDPTWYPVPPGSDGAVPLPDGGATREPRCADGSYCAPHSAGGGGPPVGVCVRG</sequence>
<dbReference type="KEGG" id="samy:DB32_008766"/>
<keyword evidence="2" id="KW-1185">Reference proteome</keyword>
<evidence type="ECO:0000313" key="2">
    <source>
        <dbReference type="Proteomes" id="UP000034883"/>
    </source>
</evidence>
<evidence type="ECO:0000313" key="1">
    <source>
        <dbReference type="EMBL" id="AKF11617.1"/>
    </source>
</evidence>
<reference evidence="1 2" key="1">
    <citation type="submission" date="2015-03" db="EMBL/GenBank/DDBJ databases">
        <title>Genome assembly of Sandaracinus amylolyticus DSM 53668.</title>
        <authorList>
            <person name="Sharma G."/>
            <person name="Subramanian S."/>
        </authorList>
    </citation>
    <scope>NUCLEOTIDE SEQUENCE [LARGE SCALE GENOMIC DNA]</scope>
    <source>
        <strain evidence="1 2">DSM 53668</strain>
    </source>
</reference>
<dbReference type="EMBL" id="CP011125">
    <property type="protein sequence ID" value="AKF11617.1"/>
    <property type="molecule type" value="Genomic_DNA"/>
</dbReference>
<accession>A0A0F6WAJ8</accession>
<protein>
    <submittedName>
        <fullName evidence="1">Tryptophan synthase alpha chain</fullName>
    </submittedName>
</protein>
<gene>
    <name evidence="1" type="ORF">DB32_008766</name>
</gene>
<dbReference type="AlphaFoldDB" id="A0A0F6WAJ8"/>
<proteinExistence type="predicted"/>